<dbReference type="Proteomes" id="UP001054945">
    <property type="component" value="Unassembled WGS sequence"/>
</dbReference>
<protein>
    <submittedName>
        <fullName evidence="1">Uncharacterized protein</fullName>
    </submittedName>
</protein>
<dbReference type="AlphaFoldDB" id="A0AAV4UKS4"/>
<sequence length="173" mass="19814">MNDDDYDYDDEAGSSADMPPPAITLFGVCRLSGRKKGEEVFFSFGESWSFRYEMRLIKICVGAAVGFVNRLLTSILEQQRVFLLKEKKKTVAVLFLTSVSKEAELKSFLSRTSRERKERRYSSRLGESWSFRYEMRLIKICVGAAVGFVNRLLTSILEQQRVFLLIGKKTIAV</sequence>
<dbReference type="EMBL" id="BPLR01013052">
    <property type="protein sequence ID" value="GIY58374.1"/>
    <property type="molecule type" value="Genomic_DNA"/>
</dbReference>
<accession>A0AAV4UKS4</accession>
<organism evidence="1 2">
    <name type="scientific">Caerostris extrusa</name>
    <name type="common">Bark spider</name>
    <name type="synonym">Caerostris bankana</name>
    <dbReference type="NCBI Taxonomy" id="172846"/>
    <lineage>
        <taxon>Eukaryota</taxon>
        <taxon>Metazoa</taxon>
        <taxon>Ecdysozoa</taxon>
        <taxon>Arthropoda</taxon>
        <taxon>Chelicerata</taxon>
        <taxon>Arachnida</taxon>
        <taxon>Araneae</taxon>
        <taxon>Araneomorphae</taxon>
        <taxon>Entelegynae</taxon>
        <taxon>Araneoidea</taxon>
        <taxon>Araneidae</taxon>
        <taxon>Caerostris</taxon>
    </lineage>
</organism>
<reference evidence="1 2" key="1">
    <citation type="submission" date="2021-06" db="EMBL/GenBank/DDBJ databases">
        <title>Caerostris extrusa draft genome.</title>
        <authorList>
            <person name="Kono N."/>
            <person name="Arakawa K."/>
        </authorList>
    </citation>
    <scope>NUCLEOTIDE SEQUENCE [LARGE SCALE GENOMIC DNA]</scope>
</reference>
<proteinExistence type="predicted"/>
<gene>
    <name evidence="1" type="ORF">CEXT_49821</name>
</gene>
<name>A0AAV4UKS4_CAEEX</name>
<evidence type="ECO:0000313" key="2">
    <source>
        <dbReference type="Proteomes" id="UP001054945"/>
    </source>
</evidence>
<evidence type="ECO:0000313" key="1">
    <source>
        <dbReference type="EMBL" id="GIY58374.1"/>
    </source>
</evidence>
<keyword evidence="2" id="KW-1185">Reference proteome</keyword>
<comment type="caution">
    <text evidence="1">The sequence shown here is derived from an EMBL/GenBank/DDBJ whole genome shotgun (WGS) entry which is preliminary data.</text>
</comment>